<dbReference type="RefSeq" id="WP_189970845.1">
    <property type="nucleotide sequence ID" value="NZ_BMUA01000040.1"/>
</dbReference>
<protein>
    <submittedName>
        <fullName evidence="3">Uncharacterized protein</fullName>
    </submittedName>
</protein>
<evidence type="ECO:0000313" key="3">
    <source>
        <dbReference type="EMBL" id="GHI35811.1"/>
    </source>
</evidence>
<reference evidence="3" key="1">
    <citation type="submission" date="2024-05" db="EMBL/GenBank/DDBJ databases">
        <title>Whole genome shotgun sequence of Streptomyces violascens NBRC 12920.</title>
        <authorList>
            <person name="Komaki H."/>
            <person name="Tamura T."/>
        </authorList>
    </citation>
    <scope>NUCLEOTIDE SEQUENCE</scope>
    <source>
        <strain evidence="3">NBRC 12920</strain>
    </source>
</reference>
<feature type="region of interest" description="Disordered" evidence="1">
    <location>
        <begin position="1"/>
        <end position="28"/>
    </location>
</feature>
<dbReference type="Pfam" id="PF03988">
    <property type="entry name" value="DUF347"/>
    <property type="match status" value="1"/>
</dbReference>
<feature type="region of interest" description="Disordered" evidence="1">
    <location>
        <begin position="80"/>
        <end position="110"/>
    </location>
</feature>
<accession>A0ABQ3QEW9</accession>
<evidence type="ECO:0000256" key="1">
    <source>
        <dbReference type="SAM" id="MobiDB-lite"/>
    </source>
</evidence>
<comment type="caution">
    <text evidence="3">The sequence shown here is derived from an EMBL/GenBank/DDBJ whole genome shotgun (WGS) entry which is preliminary data.</text>
</comment>
<gene>
    <name evidence="3" type="ORF">Sviol_02190</name>
</gene>
<feature type="transmembrane region" description="Helical" evidence="2">
    <location>
        <begin position="47"/>
        <end position="68"/>
    </location>
</feature>
<proteinExistence type="predicted"/>
<dbReference type="Proteomes" id="UP001050808">
    <property type="component" value="Unassembled WGS sequence"/>
</dbReference>
<organism evidence="3 4">
    <name type="scientific">Streptomyces violascens</name>
    <dbReference type="NCBI Taxonomy" id="67381"/>
    <lineage>
        <taxon>Bacteria</taxon>
        <taxon>Bacillati</taxon>
        <taxon>Actinomycetota</taxon>
        <taxon>Actinomycetes</taxon>
        <taxon>Kitasatosporales</taxon>
        <taxon>Streptomycetaceae</taxon>
        <taxon>Streptomyces</taxon>
    </lineage>
</organism>
<sequence>MTTGKGTPKAQAGVVGEPVTAGGSQGVRPLGAAGGDALTKPAAQGGLGWGTTGATTALTALLLVLIAYQSWHLRRHPLAPLSLPRDQRTGQPQRPNGALVPAAAPASTPD</sequence>
<name>A0ABQ3QEW9_9ACTN</name>
<keyword evidence="4" id="KW-1185">Reference proteome</keyword>
<keyword evidence="2" id="KW-0812">Transmembrane</keyword>
<dbReference type="InterPro" id="IPR007136">
    <property type="entry name" value="DUF347"/>
</dbReference>
<keyword evidence="2" id="KW-1133">Transmembrane helix</keyword>
<keyword evidence="2" id="KW-0472">Membrane</keyword>
<evidence type="ECO:0000313" key="4">
    <source>
        <dbReference type="Proteomes" id="UP001050808"/>
    </source>
</evidence>
<dbReference type="EMBL" id="BNDY01000002">
    <property type="protein sequence ID" value="GHI35811.1"/>
    <property type="molecule type" value="Genomic_DNA"/>
</dbReference>
<evidence type="ECO:0000256" key="2">
    <source>
        <dbReference type="SAM" id="Phobius"/>
    </source>
</evidence>